<proteinExistence type="predicted"/>
<dbReference type="RefSeq" id="WP_406646249.1">
    <property type="nucleotide sequence ID" value="NZ_CP123584.1"/>
</dbReference>
<keyword evidence="2" id="KW-1185">Reference proteome</keyword>
<dbReference type="EMBL" id="CP123584">
    <property type="protein sequence ID" value="WZK88723.1"/>
    <property type="molecule type" value="Genomic_DNA"/>
</dbReference>
<evidence type="ECO:0000313" key="1">
    <source>
        <dbReference type="EMBL" id="WZK88723.1"/>
    </source>
</evidence>
<protein>
    <recommendedName>
        <fullName evidence="3">Hpt domain-containing protein</fullName>
    </recommendedName>
</protein>
<accession>A0ABZ2XSN1</accession>
<sequence length="129" mass="14303">MNVVPTILALLQNEPVRLDSDQLGVLYRQLGETGAQDVICRAIEELAVRLSHCERLWRQHDVLQLRKSARSLVAISEQIGMSALARVATDVTRAIDAEDEAAVGATLFRLLRIGERSLTAVWDLQDLSV</sequence>
<dbReference type="SUPFAM" id="SSF47226">
    <property type="entry name" value="Histidine-containing phosphotransfer domain, HPT domain"/>
    <property type="match status" value="1"/>
</dbReference>
<dbReference type="Gene3D" id="1.20.120.160">
    <property type="entry name" value="HPT domain"/>
    <property type="match status" value="1"/>
</dbReference>
<reference evidence="1 2" key="1">
    <citation type="submission" date="2023-04" db="EMBL/GenBank/DDBJ databases">
        <title>Complete genome sequence of Alisedimentitalea scapharcae.</title>
        <authorList>
            <person name="Rong J.-C."/>
            <person name="Yi M.-L."/>
            <person name="Zhao Q."/>
        </authorList>
    </citation>
    <scope>NUCLEOTIDE SEQUENCE [LARGE SCALE GENOMIC DNA]</scope>
    <source>
        <strain evidence="1 2">KCTC 42119</strain>
    </source>
</reference>
<organism evidence="1 2">
    <name type="scientific">Aliisedimentitalea scapharcae</name>
    <dbReference type="NCBI Taxonomy" id="1524259"/>
    <lineage>
        <taxon>Bacteria</taxon>
        <taxon>Pseudomonadati</taxon>
        <taxon>Pseudomonadota</taxon>
        <taxon>Alphaproteobacteria</taxon>
        <taxon>Rhodobacterales</taxon>
        <taxon>Roseobacteraceae</taxon>
        <taxon>Aliisedimentitalea</taxon>
    </lineage>
</organism>
<dbReference type="InterPro" id="IPR036641">
    <property type="entry name" value="HPT_dom_sf"/>
</dbReference>
<evidence type="ECO:0008006" key="3">
    <source>
        <dbReference type="Google" id="ProtNLM"/>
    </source>
</evidence>
<dbReference type="Proteomes" id="UP001623232">
    <property type="component" value="Chromosome"/>
</dbReference>
<gene>
    <name evidence="1" type="ORF">QEZ52_19315</name>
</gene>
<evidence type="ECO:0000313" key="2">
    <source>
        <dbReference type="Proteomes" id="UP001623232"/>
    </source>
</evidence>
<name>A0ABZ2XSN1_9RHOB</name>